<dbReference type="AlphaFoldDB" id="A0A1Y1HIG8"/>
<keyword evidence="3" id="KW-0175">Coiled coil</keyword>
<feature type="compositionally biased region" description="Low complexity" evidence="4">
    <location>
        <begin position="221"/>
        <end position="245"/>
    </location>
</feature>
<dbReference type="STRING" id="105231.A0A1Y1HIG8"/>
<feature type="coiled-coil region" evidence="3">
    <location>
        <begin position="279"/>
        <end position="313"/>
    </location>
</feature>
<dbReference type="Proteomes" id="UP000054558">
    <property type="component" value="Unassembled WGS sequence"/>
</dbReference>
<accession>A0A1Y1HIG8</accession>
<proteinExistence type="predicted"/>
<dbReference type="InterPro" id="IPR000504">
    <property type="entry name" value="RRM_dom"/>
</dbReference>
<dbReference type="OrthoDB" id="439808at2759"/>
<reference evidence="6 7" key="1">
    <citation type="journal article" date="2014" name="Nat. Commun.">
        <title>Klebsormidium flaccidum genome reveals primary factors for plant terrestrial adaptation.</title>
        <authorList>
            <person name="Hori K."/>
            <person name="Maruyama F."/>
            <person name="Fujisawa T."/>
            <person name="Togashi T."/>
            <person name="Yamamoto N."/>
            <person name="Seo M."/>
            <person name="Sato S."/>
            <person name="Yamada T."/>
            <person name="Mori H."/>
            <person name="Tajima N."/>
            <person name="Moriyama T."/>
            <person name="Ikeuchi M."/>
            <person name="Watanabe M."/>
            <person name="Wada H."/>
            <person name="Kobayashi K."/>
            <person name="Saito M."/>
            <person name="Masuda T."/>
            <person name="Sasaki-Sekimoto Y."/>
            <person name="Mashiguchi K."/>
            <person name="Awai K."/>
            <person name="Shimojima M."/>
            <person name="Masuda S."/>
            <person name="Iwai M."/>
            <person name="Nobusawa T."/>
            <person name="Narise T."/>
            <person name="Kondo S."/>
            <person name="Saito H."/>
            <person name="Sato R."/>
            <person name="Murakawa M."/>
            <person name="Ihara Y."/>
            <person name="Oshima-Yamada Y."/>
            <person name="Ohtaka K."/>
            <person name="Satoh M."/>
            <person name="Sonobe K."/>
            <person name="Ishii M."/>
            <person name="Ohtani R."/>
            <person name="Kanamori-Sato M."/>
            <person name="Honoki R."/>
            <person name="Miyazaki D."/>
            <person name="Mochizuki H."/>
            <person name="Umetsu J."/>
            <person name="Higashi K."/>
            <person name="Shibata D."/>
            <person name="Kamiya Y."/>
            <person name="Sato N."/>
            <person name="Nakamura Y."/>
            <person name="Tabata S."/>
            <person name="Ida S."/>
            <person name="Kurokawa K."/>
            <person name="Ohta H."/>
        </authorList>
    </citation>
    <scope>NUCLEOTIDE SEQUENCE [LARGE SCALE GENOMIC DNA]</scope>
    <source>
        <strain evidence="6 7">NIES-2285</strain>
    </source>
</reference>
<feature type="compositionally biased region" description="Basic and acidic residues" evidence="4">
    <location>
        <begin position="94"/>
        <end position="106"/>
    </location>
</feature>
<dbReference type="InterPro" id="IPR035979">
    <property type="entry name" value="RBD_domain_sf"/>
</dbReference>
<feature type="domain" description="RRM" evidence="5">
    <location>
        <begin position="7"/>
        <end position="86"/>
    </location>
</feature>
<keyword evidence="7" id="KW-1185">Reference proteome</keyword>
<evidence type="ECO:0000313" key="7">
    <source>
        <dbReference type="Proteomes" id="UP000054558"/>
    </source>
</evidence>
<organism evidence="6 7">
    <name type="scientific">Klebsormidium nitens</name>
    <name type="common">Green alga</name>
    <name type="synonym">Ulothrix nitens</name>
    <dbReference type="NCBI Taxonomy" id="105231"/>
    <lineage>
        <taxon>Eukaryota</taxon>
        <taxon>Viridiplantae</taxon>
        <taxon>Streptophyta</taxon>
        <taxon>Klebsormidiophyceae</taxon>
        <taxon>Klebsormidiales</taxon>
        <taxon>Klebsormidiaceae</taxon>
        <taxon>Klebsormidium</taxon>
    </lineage>
</organism>
<name>A0A1Y1HIG8_KLENI</name>
<dbReference type="PROSITE" id="PS50102">
    <property type="entry name" value="RRM"/>
    <property type="match status" value="1"/>
</dbReference>
<evidence type="ECO:0000256" key="4">
    <source>
        <dbReference type="SAM" id="MobiDB-lite"/>
    </source>
</evidence>
<dbReference type="Pfam" id="PF00076">
    <property type="entry name" value="RRM_1"/>
    <property type="match status" value="1"/>
</dbReference>
<dbReference type="EMBL" id="DF236951">
    <property type="protein sequence ID" value="GAQ77663.1"/>
    <property type="molecule type" value="Genomic_DNA"/>
</dbReference>
<keyword evidence="1 2" id="KW-0694">RNA-binding</keyword>
<evidence type="ECO:0000313" key="6">
    <source>
        <dbReference type="EMBL" id="GAQ77663.1"/>
    </source>
</evidence>
<protein>
    <recommendedName>
        <fullName evidence="5">RRM domain-containing protein</fullName>
    </recommendedName>
</protein>
<feature type="compositionally biased region" description="Basic and acidic residues" evidence="4">
    <location>
        <begin position="188"/>
        <end position="205"/>
    </location>
</feature>
<evidence type="ECO:0000256" key="2">
    <source>
        <dbReference type="PROSITE-ProRule" id="PRU00176"/>
    </source>
</evidence>
<gene>
    <name evidence="6" type="ORF">KFL_000020250</name>
</gene>
<dbReference type="PANTHER" id="PTHR48024:SF56">
    <property type="entry name" value="HETEROGENEOUS NUCLEAR RIBONUCLEOPROTEIN A0"/>
    <property type="match status" value="1"/>
</dbReference>
<dbReference type="GO" id="GO:0003729">
    <property type="term" value="F:mRNA binding"/>
    <property type="evidence" value="ECO:0000318"/>
    <property type="project" value="GO_Central"/>
</dbReference>
<dbReference type="SMART" id="SM00360">
    <property type="entry name" value="RRM"/>
    <property type="match status" value="1"/>
</dbReference>
<sequence length="384" mass="43471">MAFTEGRKIHIKNLSYEVEEDDLREAFSKFGTILEVKIIRDHVTSKSRGFGFVTFQEGKAARAALEYMDNKPFRGAYRMKVNWATQDGRFGANRPRDPIDIRERRSLISGPPPGMGLRPDSPLSRRERALQNAKSLSPPFVGDQQPPGFQSSQEKAEDKARTDVASPAPSTGRKARSKSPPPMRRRTRSPERAASDSGGRDERARSGSRSCSPSRGRRARSASTAHTRSRSGSGSPPPTRRSATPRSDEKRHSASPEEVRSPPKKRQFESIEETDEETKDELRAALDIALDKQIELEDKIMKLQERLRMSELEKGDILRRNAILESELDDTRSRHDGRQLLLMKMRMAMGRVRQAEDMKRASENEVQELFRLADAEFRCQDPAL</sequence>
<feature type="compositionally biased region" description="Basic residues" evidence="4">
    <location>
        <begin position="173"/>
        <end position="187"/>
    </location>
</feature>
<dbReference type="Gene3D" id="3.30.70.330">
    <property type="match status" value="1"/>
</dbReference>
<feature type="compositionally biased region" description="Acidic residues" evidence="4">
    <location>
        <begin position="270"/>
        <end position="279"/>
    </location>
</feature>
<dbReference type="InterPro" id="IPR050886">
    <property type="entry name" value="RNA-binding_reg"/>
</dbReference>
<dbReference type="PANTHER" id="PTHR48024">
    <property type="entry name" value="GEO13361P1-RELATED"/>
    <property type="match status" value="1"/>
</dbReference>
<dbReference type="SUPFAM" id="SSF54928">
    <property type="entry name" value="RNA-binding domain, RBD"/>
    <property type="match status" value="1"/>
</dbReference>
<dbReference type="GO" id="GO:0005634">
    <property type="term" value="C:nucleus"/>
    <property type="evidence" value="ECO:0000318"/>
    <property type="project" value="GO_Central"/>
</dbReference>
<dbReference type="OMA" id="QHAISGM"/>
<evidence type="ECO:0000256" key="3">
    <source>
        <dbReference type="SAM" id="Coils"/>
    </source>
</evidence>
<evidence type="ECO:0000256" key="1">
    <source>
        <dbReference type="ARBA" id="ARBA00022884"/>
    </source>
</evidence>
<evidence type="ECO:0000259" key="5">
    <source>
        <dbReference type="PROSITE" id="PS50102"/>
    </source>
</evidence>
<feature type="compositionally biased region" description="Basic and acidic residues" evidence="4">
    <location>
        <begin position="246"/>
        <end position="269"/>
    </location>
</feature>
<dbReference type="InterPro" id="IPR012677">
    <property type="entry name" value="Nucleotide-bd_a/b_plait_sf"/>
</dbReference>
<feature type="region of interest" description="Disordered" evidence="4">
    <location>
        <begin position="88"/>
        <end position="279"/>
    </location>
</feature>